<gene>
    <name evidence="7" type="ORF">DFH01_17385</name>
</gene>
<keyword evidence="6" id="KW-0472">Membrane</keyword>
<dbReference type="PANTHER" id="PTHR34584">
    <property type="entry name" value="NA(+)/H(+) ANTIPORTER SUBUNIT E1"/>
    <property type="match status" value="1"/>
</dbReference>
<dbReference type="PANTHER" id="PTHR34584:SF1">
    <property type="entry name" value="NA(+)_H(+) ANTIPORTER SUBUNIT E1"/>
    <property type="match status" value="1"/>
</dbReference>
<proteinExistence type="inferred from homology"/>
<evidence type="ECO:0000256" key="2">
    <source>
        <dbReference type="ARBA" id="ARBA00006228"/>
    </source>
</evidence>
<comment type="subcellular location">
    <subcellularLocation>
        <location evidence="1">Cell membrane</location>
        <topology evidence="1">Multi-pass membrane protein</topology>
    </subcellularLocation>
</comment>
<dbReference type="AlphaFoldDB" id="A0A317FD06"/>
<evidence type="ECO:0000313" key="7">
    <source>
        <dbReference type="EMBL" id="PWS35396.1"/>
    </source>
</evidence>
<keyword evidence="3" id="KW-1003">Cell membrane</keyword>
<organism evidence="7 8">
    <name type="scientific">Falsiroseomonas bella</name>
    <dbReference type="NCBI Taxonomy" id="2184016"/>
    <lineage>
        <taxon>Bacteria</taxon>
        <taxon>Pseudomonadati</taxon>
        <taxon>Pseudomonadota</taxon>
        <taxon>Alphaproteobacteria</taxon>
        <taxon>Acetobacterales</taxon>
        <taxon>Roseomonadaceae</taxon>
        <taxon>Falsiroseomonas</taxon>
    </lineage>
</organism>
<reference evidence="8" key="1">
    <citation type="submission" date="2018-05" db="EMBL/GenBank/DDBJ databases">
        <authorList>
            <person name="Du Z."/>
            <person name="Wang X."/>
        </authorList>
    </citation>
    <scope>NUCLEOTIDE SEQUENCE [LARGE SCALE GENOMIC DNA]</scope>
    <source>
        <strain evidence="8">CQN31</strain>
    </source>
</reference>
<sequence>MPAGIKGPGGHAGHSLWTPRQSGISRMLAVPPPPPPSPRPRRAALLRGAALFSLWLVVAGPDPAGLPFGLLAAVLATRASLVLLPPGAARIAPAVLARLAAETLRQSAAAGWDIARRALSRDMRLAPGVVAMPQRLPPGPAQDGFRLLASLAPGALPLDSKDATLRVHVLDTRAPHAAELGATEGTVAAALGTPR</sequence>
<evidence type="ECO:0000256" key="1">
    <source>
        <dbReference type="ARBA" id="ARBA00004651"/>
    </source>
</evidence>
<comment type="similarity">
    <text evidence="2">Belongs to the CPA3 antiporters (TC 2.A.63) subunit E family.</text>
</comment>
<evidence type="ECO:0000256" key="6">
    <source>
        <dbReference type="ARBA" id="ARBA00023136"/>
    </source>
</evidence>
<dbReference type="Pfam" id="PF01899">
    <property type="entry name" value="MNHE"/>
    <property type="match status" value="1"/>
</dbReference>
<evidence type="ECO:0000256" key="5">
    <source>
        <dbReference type="ARBA" id="ARBA00022989"/>
    </source>
</evidence>
<dbReference type="InterPro" id="IPR002758">
    <property type="entry name" value="Cation_antiport_E"/>
</dbReference>
<dbReference type="Proteomes" id="UP000245765">
    <property type="component" value="Unassembled WGS sequence"/>
</dbReference>
<keyword evidence="4" id="KW-0812">Transmembrane</keyword>
<evidence type="ECO:0000256" key="4">
    <source>
        <dbReference type="ARBA" id="ARBA00022692"/>
    </source>
</evidence>
<name>A0A317FD06_9PROT</name>
<dbReference type="EMBL" id="QGNA01000004">
    <property type="protein sequence ID" value="PWS35396.1"/>
    <property type="molecule type" value="Genomic_DNA"/>
</dbReference>
<keyword evidence="8" id="KW-1185">Reference proteome</keyword>
<evidence type="ECO:0000313" key="8">
    <source>
        <dbReference type="Proteomes" id="UP000245765"/>
    </source>
</evidence>
<evidence type="ECO:0000256" key="3">
    <source>
        <dbReference type="ARBA" id="ARBA00022475"/>
    </source>
</evidence>
<accession>A0A317FD06</accession>
<protein>
    <submittedName>
        <fullName evidence="7">Sodium:proton antiporter</fullName>
    </submittedName>
</protein>
<keyword evidence="5" id="KW-1133">Transmembrane helix</keyword>
<comment type="caution">
    <text evidence="7">The sequence shown here is derived from an EMBL/GenBank/DDBJ whole genome shotgun (WGS) entry which is preliminary data.</text>
</comment>
<dbReference type="GO" id="GO:0005886">
    <property type="term" value="C:plasma membrane"/>
    <property type="evidence" value="ECO:0007669"/>
    <property type="project" value="UniProtKB-SubCell"/>
</dbReference>
<dbReference type="GO" id="GO:0008324">
    <property type="term" value="F:monoatomic cation transmembrane transporter activity"/>
    <property type="evidence" value="ECO:0007669"/>
    <property type="project" value="InterPro"/>
</dbReference>